<dbReference type="EMBL" id="JBHTBS010000003">
    <property type="protein sequence ID" value="MFC7336995.1"/>
    <property type="molecule type" value="Genomic_DNA"/>
</dbReference>
<reference evidence="15" key="1">
    <citation type="journal article" date="2019" name="Int. J. Syst. Evol. Microbiol.">
        <title>The Global Catalogue of Microorganisms (GCM) 10K type strain sequencing project: providing services to taxonomists for standard genome sequencing and annotation.</title>
        <authorList>
            <consortium name="The Broad Institute Genomics Platform"/>
            <consortium name="The Broad Institute Genome Sequencing Center for Infectious Disease"/>
            <person name="Wu L."/>
            <person name="Ma J."/>
        </authorList>
    </citation>
    <scope>NUCLEOTIDE SEQUENCE [LARGE SCALE GENOMIC DNA]</scope>
    <source>
        <strain evidence="15">CGMCC 4.1467</strain>
    </source>
</reference>
<feature type="transmembrane region" description="Helical" evidence="12">
    <location>
        <begin position="184"/>
        <end position="206"/>
    </location>
</feature>
<dbReference type="Proteomes" id="UP001596472">
    <property type="component" value="Unassembled WGS sequence"/>
</dbReference>
<accession>A0ABW2L623</accession>
<feature type="transmembrane region" description="Helical" evidence="12">
    <location>
        <begin position="129"/>
        <end position="150"/>
    </location>
</feature>
<dbReference type="PANTHER" id="PTHR43386:SF2">
    <property type="entry name" value="OLIGOPEPTIDE TRANSPORT SYSTEM PERMEASE PROTEIN OPPC"/>
    <property type="match status" value="1"/>
</dbReference>
<comment type="similarity">
    <text evidence="10">Belongs to the binding-protein-dependent transport system permease family. OppBC subfamily.</text>
</comment>
<comment type="caution">
    <text evidence="14">The sequence shown here is derived from an EMBL/GenBank/DDBJ whole genome shotgun (WGS) entry which is preliminary data.</text>
</comment>
<evidence type="ECO:0000256" key="4">
    <source>
        <dbReference type="ARBA" id="ARBA00022519"/>
    </source>
</evidence>
<feature type="transmembrane region" description="Helical" evidence="12">
    <location>
        <begin position="96"/>
        <end position="122"/>
    </location>
</feature>
<keyword evidence="15" id="KW-1185">Reference proteome</keyword>
<evidence type="ECO:0000256" key="7">
    <source>
        <dbReference type="ARBA" id="ARBA00022927"/>
    </source>
</evidence>
<keyword evidence="7" id="KW-0653">Protein transport</keyword>
<feature type="transmembrane region" description="Helical" evidence="12">
    <location>
        <begin position="249"/>
        <end position="274"/>
    </location>
</feature>
<feature type="domain" description="ABC transmembrane type-1" evidence="13">
    <location>
        <begin position="94"/>
        <end position="317"/>
    </location>
</feature>
<evidence type="ECO:0000259" key="13">
    <source>
        <dbReference type="PROSITE" id="PS50928"/>
    </source>
</evidence>
<evidence type="ECO:0000256" key="2">
    <source>
        <dbReference type="ARBA" id="ARBA00022448"/>
    </source>
</evidence>
<proteinExistence type="inferred from homology"/>
<evidence type="ECO:0000256" key="6">
    <source>
        <dbReference type="ARBA" id="ARBA00022856"/>
    </source>
</evidence>
<evidence type="ECO:0000313" key="14">
    <source>
        <dbReference type="EMBL" id="MFC7336995.1"/>
    </source>
</evidence>
<dbReference type="InterPro" id="IPR050366">
    <property type="entry name" value="BP-dependent_transpt_permease"/>
</dbReference>
<dbReference type="Pfam" id="PF12911">
    <property type="entry name" value="OppC_N"/>
    <property type="match status" value="1"/>
</dbReference>
<name>A0ABW2L623_9BACT</name>
<dbReference type="PROSITE" id="PS50928">
    <property type="entry name" value="ABC_TM1"/>
    <property type="match status" value="1"/>
</dbReference>
<evidence type="ECO:0000256" key="12">
    <source>
        <dbReference type="RuleBase" id="RU363032"/>
    </source>
</evidence>
<evidence type="ECO:0000256" key="1">
    <source>
        <dbReference type="ARBA" id="ARBA00004429"/>
    </source>
</evidence>
<evidence type="ECO:0000256" key="10">
    <source>
        <dbReference type="ARBA" id="ARBA00024202"/>
    </source>
</evidence>
<keyword evidence="9 12" id="KW-0472">Membrane</keyword>
<dbReference type="Gene3D" id="1.10.3720.10">
    <property type="entry name" value="MetI-like"/>
    <property type="match status" value="1"/>
</dbReference>
<dbReference type="InterPro" id="IPR000515">
    <property type="entry name" value="MetI-like"/>
</dbReference>
<protein>
    <recommendedName>
        <fullName evidence="11">Oligopeptide transport system permease protein OppC</fullName>
    </recommendedName>
</protein>
<organism evidence="14 15">
    <name type="scientific">Haloferula chungangensis</name>
    <dbReference type="NCBI Taxonomy" id="1048331"/>
    <lineage>
        <taxon>Bacteria</taxon>
        <taxon>Pseudomonadati</taxon>
        <taxon>Verrucomicrobiota</taxon>
        <taxon>Verrucomicrobiia</taxon>
        <taxon>Verrucomicrobiales</taxon>
        <taxon>Verrucomicrobiaceae</taxon>
        <taxon>Haloferula</taxon>
    </lineage>
</organism>
<dbReference type="PANTHER" id="PTHR43386">
    <property type="entry name" value="OLIGOPEPTIDE TRANSPORT SYSTEM PERMEASE PROTEIN APPC"/>
    <property type="match status" value="1"/>
</dbReference>
<dbReference type="SUPFAM" id="SSF161098">
    <property type="entry name" value="MetI-like"/>
    <property type="match status" value="1"/>
</dbReference>
<evidence type="ECO:0000256" key="5">
    <source>
        <dbReference type="ARBA" id="ARBA00022692"/>
    </source>
</evidence>
<gene>
    <name evidence="14" type="ORF">ACFQY0_07380</name>
</gene>
<dbReference type="CDD" id="cd06261">
    <property type="entry name" value="TM_PBP2"/>
    <property type="match status" value="1"/>
</dbReference>
<keyword evidence="4" id="KW-0997">Cell inner membrane</keyword>
<evidence type="ECO:0000256" key="8">
    <source>
        <dbReference type="ARBA" id="ARBA00022989"/>
    </source>
</evidence>
<keyword evidence="6" id="KW-0571">Peptide transport</keyword>
<comment type="subcellular location">
    <subcellularLocation>
        <location evidence="1">Cell inner membrane</location>
        <topology evidence="1">Multi-pass membrane protein</topology>
    </subcellularLocation>
    <subcellularLocation>
        <location evidence="12">Cell membrane</location>
        <topology evidence="12">Multi-pass membrane protein</topology>
    </subcellularLocation>
</comment>
<evidence type="ECO:0000256" key="9">
    <source>
        <dbReference type="ARBA" id="ARBA00023136"/>
    </source>
</evidence>
<keyword evidence="3" id="KW-1003">Cell membrane</keyword>
<sequence>MSATTVNAPVPVEKGASLWRDAAYRLAKNRAATISLVVLTIIFIACLVLPFFPSLIPDPNLQELAGKNTPPSAEHIFGTDHLGRDIFSRVLYGGRITIAVGLITTSVSVTLGVLWGAIAGYVRGYVDDFMMRIVDILYALPFLVIVILLGKTIEPWTTTLTNDTVRLIVGEGASVMDENATRTWVEPITTLVPLFIAIGALSWLTVSRIVRSQVRNVASQDFVEASRSLGLGHFTILFKHILPNSLGPIIVYTTLTIPSIMLFEATLSFLGLGVKPPNSSWGILISEGADRMSANFWLLFFPSLFFATTLFALNFLGDGLRDALDPKSSKD</sequence>
<keyword evidence="8 12" id="KW-1133">Transmembrane helix</keyword>
<evidence type="ECO:0000256" key="3">
    <source>
        <dbReference type="ARBA" id="ARBA00022475"/>
    </source>
</evidence>
<dbReference type="InterPro" id="IPR035906">
    <property type="entry name" value="MetI-like_sf"/>
</dbReference>
<feature type="transmembrane region" description="Helical" evidence="12">
    <location>
        <begin position="31"/>
        <end position="52"/>
    </location>
</feature>
<feature type="transmembrane region" description="Helical" evidence="12">
    <location>
        <begin position="294"/>
        <end position="317"/>
    </location>
</feature>
<dbReference type="Pfam" id="PF00528">
    <property type="entry name" value="BPD_transp_1"/>
    <property type="match status" value="1"/>
</dbReference>
<dbReference type="InterPro" id="IPR025966">
    <property type="entry name" value="OppC_N"/>
</dbReference>
<dbReference type="RefSeq" id="WP_379710886.1">
    <property type="nucleotide sequence ID" value="NZ_JBHTBS010000003.1"/>
</dbReference>
<keyword evidence="5 12" id="KW-0812">Transmembrane</keyword>
<evidence type="ECO:0000313" key="15">
    <source>
        <dbReference type="Proteomes" id="UP001596472"/>
    </source>
</evidence>
<evidence type="ECO:0000256" key="11">
    <source>
        <dbReference type="ARBA" id="ARBA00072251"/>
    </source>
</evidence>
<keyword evidence="2 12" id="KW-0813">Transport</keyword>